<proteinExistence type="inferred from homology"/>
<comment type="similarity">
    <text evidence="1">Belongs to the beta type-B retroviral polymerase family. HERV class-II K(HML-2) pol subfamily.</text>
</comment>
<dbReference type="CDD" id="cd01650">
    <property type="entry name" value="RT_nLTR_like"/>
    <property type="match status" value="1"/>
</dbReference>
<accession>A0A8C5WX28</accession>
<sequence>VCRAMKLETNHPGFSLRKKNIIRNYFENLHTQDEIEREKIDRYLKEKVLPSISEDSREMLNKEITQIELKNAVYKQKSNNIPGPDGIPRKFCKNMFETVEPLMLEVYNEVLLEAKLPKSWFEAYITLIPKEGMHHLQIQNYRPILLLDANYKIFMTIIAERMKKLQIRNNIRTVINMKFGSNFEKMVVAICSMQKASVIVNSDFTITKGVRQGCPLSSLIFILSIEILLVQIRNKKQITGIKIKKEEHKTQAFADDLIFFTENPIDVGTILLKEIEEFVKMAGLKINKNKTEILIKNLTENQERELKQETELQITNKI</sequence>
<dbReference type="PROSITE" id="PS50878">
    <property type="entry name" value="RT_POL"/>
    <property type="match status" value="1"/>
</dbReference>
<reference evidence="4" key="1">
    <citation type="submission" date="2025-08" db="UniProtKB">
        <authorList>
            <consortium name="Ensembl"/>
        </authorList>
    </citation>
    <scope>IDENTIFICATION</scope>
</reference>
<protein>
    <recommendedName>
        <fullName evidence="2">ribonuclease H</fullName>
        <ecNumber evidence="2">3.1.26.4</ecNumber>
    </recommendedName>
</protein>
<organism evidence="4 5">
    <name type="scientific">Laticauda laticaudata</name>
    <name type="common">Blue-ringed sea krait</name>
    <name type="synonym">Blue-lipped sea krait</name>
    <dbReference type="NCBI Taxonomy" id="8630"/>
    <lineage>
        <taxon>Eukaryota</taxon>
        <taxon>Metazoa</taxon>
        <taxon>Chordata</taxon>
        <taxon>Craniata</taxon>
        <taxon>Vertebrata</taxon>
        <taxon>Euteleostomi</taxon>
        <taxon>Lepidosauria</taxon>
        <taxon>Squamata</taxon>
        <taxon>Bifurcata</taxon>
        <taxon>Unidentata</taxon>
        <taxon>Episquamata</taxon>
        <taxon>Toxicofera</taxon>
        <taxon>Serpentes</taxon>
        <taxon>Colubroidea</taxon>
        <taxon>Elapidae</taxon>
        <taxon>Laticaudinae</taxon>
        <taxon>Laticauda</taxon>
    </lineage>
</organism>
<dbReference type="InterPro" id="IPR043128">
    <property type="entry name" value="Rev_trsase/Diguanyl_cyclase"/>
</dbReference>
<dbReference type="Proteomes" id="UP000694406">
    <property type="component" value="Unplaced"/>
</dbReference>
<evidence type="ECO:0000313" key="5">
    <source>
        <dbReference type="Proteomes" id="UP000694406"/>
    </source>
</evidence>
<dbReference type="GeneTree" id="ENSGT00940000165023"/>
<dbReference type="Ensembl" id="ENSLLTT00000020203.1">
    <property type="protein sequence ID" value="ENSLLTP00000019486.1"/>
    <property type="gene ID" value="ENSLLTG00000014656.1"/>
</dbReference>
<evidence type="ECO:0000256" key="1">
    <source>
        <dbReference type="ARBA" id="ARBA00010879"/>
    </source>
</evidence>
<dbReference type="SUPFAM" id="SSF56672">
    <property type="entry name" value="DNA/RNA polymerases"/>
    <property type="match status" value="1"/>
</dbReference>
<dbReference type="AlphaFoldDB" id="A0A8C5WX28"/>
<dbReference type="PANTHER" id="PTHR31635:SF196">
    <property type="entry name" value="REVERSE TRANSCRIPTASE DOMAIN-CONTAINING PROTEIN-RELATED"/>
    <property type="match status" value="1"/>
</dbReference>
<dbReference type="InterPro" id="IPR043502">
    <property type="entry name" value="DNA/RNA_pol_sf"/>
</dbReference>
<reference evidence="4" key="2">
    <citation type="submission" date="2025-09" db="UniProtKB">
        <authorList>
            <consortium name="Ensembl"/>
        </authorList>
    </citation>
    <scope>IDENTIFICATION</scope>
</reference>
<dbReference type="InterPro" id="IPR000477">
    <property type="entry name" value="RT_dom"/>
</dbReference>
<dbReference type="GO" id="GO:0004523">
    <property type="term" value="F:RNA-DNA hybrid ribonuclease activity"/>
    <property type="evidence" value="ECO:0007669"/>
    <property type="project" value="UniProtKB-EC"/>
</dbReference>
<dbReference type="EC" id="3.1.26.4" evidence="2"/>
<keyword evidence="5" id="KW-1185">Reference proteome</keyword>
<feature type="domain" description="Reverse transcriptase" evidence="3">
    <location>
        <begin position="109"/>
        <end position="318"/>
    </location>
</feature>
<dbReference type="Pfam" id="PF00078">
    <property type="entry name" value="RVT_1"/>
    <property type="match status" value="1"/>
</dbReference>
<evidence type="ECO:0000259" key="3">
    <source>
        <dbReference type="PROSITE" id="PS50878"/>
    </source>
</evidence>
<dbReference type="PANTHER" id="PTHR31635">
    <property type="entry name" value="REVERSE TRANSCRIPTASE DOMAIN-CONTAINING PROTEIN-RELATED"/>
    <property type="match status" value="1"/>
</dbReference>
<evidence type="ECO:0000313" key="4">
    <source>
        <dbReference type="Ensembl" id="ENSLLTP00000019486.1"/>
    </source>
</evidence>
<name>A0A8C5WX28_LATLA</name>
<evidence type="ECO:0000256" key="2">
    <source>
        <dbReference type="ARBA" id="ARBA00012180"/>
    </source>
</evidence>
<dbReference type="Gene3D" id="3.30.70.270">
    <property type="match status" value="1"/>
</dbReference>